<geneLocation type="plasmid" evidence="2">
    <name>pemeittgr7b</name>
</geneLocation>
<protein>
    <submittedName>
        <fullName evidence="1">Uncharacterized protein</fullName>
    </submittedName>
</protein>
<dbReference type="AlphaFoldDB" id="A0A859QGM3"/>
<dbReference type="EMBL" id="CP041240">
    <property type="protein sequence ID" value="QLL64602.1"/>
    <property type="molecule type" value="Genomic_DNA"/>
</dbReference>
<dbReference type="Proteomes" id="UP000510721">
    <property type="component" value="Plasmid pEmeITTGR7b"/>
</dbReference>
<gene>
    <name evidence="1" type="ORF">FKV68_23460</name>
</gene>
<keyword evidence="2" id="KW-1185">Reference proteome</keyword>
<evidence type="ECO:0000313" key="2">
    <source>
        <dbReference type="Proteomes" id="UP000510721"/>
    </source>
</evidence>
<dbReference type="KEGG" id="emx:FKV68_23460"/>
<keyword evidence="1" id="KW-0614">Plasmid</keyword>
<accession>A0A859QGM3</accession>
<sequence>MLLPVLLRQIPPSAKIGVMTFDARAFRDDWLGITDPASRHRVVIGGVEGGALFHNESSCPPQSTSVADIEEDVLTSVARLRASNPEIAALLFSCTLFPPAAAAVRRSTGLPVHDIVTLCQATLRSVS</sequence>
<organism evidence="1 2">
    <name type="scientific">Sinorhizobium mexicanum</name>
    <dbReference type="NCBI Taxonomy" id="375549"/>
    <lineage>
        <taxon>Bacteria</taxon>
        <taxon>Pseudomonadati</taxon>
        <taxon>Pseudomonadota</taxon>
        <taxon>Alphaproteobacteria</taxon>
        <taxon>Hyphomicrobiales</taxon>
        <taxon>Rhizobiaceae</taxon>
        <taxon>Sinorhizobium/Ensifer group</taxon>
        <taxon>Sinorhizobium</taxon>
    </lineage>
</organism>
<name>A0A859QGM3_9HYPH</name>
<evidence type="ECO:0000313" key="1">
    <source>
        <dbReference type="EMBL" id="QLL64602.1"/>
    </source>
</evidence>
<proteinExistence type="predicted"/>
<reference evidence="1 2" key="1">
    <citation type="submission" date="2019-06" db="EMBL/GenBank/DDBJ databases">
        <title>Complete genome sequence of Ensifer mexicanus ITTG R7 isolated from nodules of Acacia angustissima (Mill.) Kuntze.</title>
        <authorList>
            <person name="Rincon-Rosales R."/>
            <person name="Rogel M.A."/>
            <person name="Guerrero G."/>
            <person name="Rincon-Molina C.I."/>
            <person name="Lopez-Lopez A."/>
            <person name="Martinez-Romero E."/>
        </authorList>
    </citation>
    <scope>NUCLEOTIDE SEQUENCE [LARGE SCALE GENOMIC DNA]</scope>
    <source>
        <strain evidence="1 2">ITTG R7</strain>
        <plasmid evidence="2">pemeittgr7b</plasmid>
    </source>
</reference>